<proteinExistence type="predicted"/>
<dbReference type="Proteomes" id="UP000000709">
    <property type="component" value="Unassembled WGS sequence"/>
</dbReference>
<dbReference type="Pfam" id="PF08203">
    <property type="entry name" value="RNA_polI_A14"/>
    <property type="match status" value="1"/>
</dbReference>
<evidence type="ECO:0000313" key="2">
    <source>
        <dbReference type="Proteomes" id="UP000000709"/>
    </source>
</evidence>
<dbReference type="KEGG" id="spaa:SPAPADRAFT_61030"/>
<dbReference type="OrthoDB" id="4093689at2759"/>
<name>G3ANE0_SPAPN</name>
<dbReference type="GeneID" id="18873690"/>
<dbReference type="InterPro" id="IPR013239">
    <property type="entry name" value="RNA_polI_Rpa14"/>
</dbReference>
<evidence type="ECO:0000313" key="1">
    <source>
        <dbReference type="EMBL" id="EGW31929.1"/>
    </source>
</evidence>
<keyword evidence="2" id="KW-1185">Reference proteome</keyword>
<dbReference type="Gene3D" id="6.10.250.3390">
    <property type="match status" value="1"/>
</dbReference>
<dbReference type="RefSeq" id="XP_007375205.1">
    <property type="nucleotide sequence ID" value="XM_007375143.1"/>
</dbReference>
<dbReference type="eggNOG" id="ENOG502S8XT">
    <property type="taxonomic scope" value="Eukaryota"/>
</dbReference>
<accession>G3ANE0</accession>
<dbReference type="STRING" id="619300.G3ANE0"/>
<dbReference type="EMBL" id="GL996502">
    <property type="protein sequence ID" value="EGW31929.1"/>
    <property type="molecule type" value="Genomic_DNA"/>
</dbReference>
<organism evidence="2">
    <name type="scientific">Spathaspora passalidarum (strain NRRL Y-27907 / 11-Y1)</name>
    <dbReference type="NCBI Taxonomy" id="619300"/>
    <lineage>
        <taxon>Eukaryota</taxon>
        <taxon>Fungi</taxon>
        <taxon>Dikarya</taxon>
        <taxon>Ascomycota</taxon>
        <taxon>Saccharomycotina</taxon>
        <taxon>Pichiomycetes</taxon>
        <taxon>Debaryomycetaceae</taxon>
        <taxon>Spathaspora</taxon>
    </lineage>
</organism>
<dbReference type="AlphaFoldDB" id="G3ANE0"/>
<dbReference type="InParanoid" id="G3ANE0"/>
<protein>
    <submittedName>
        <fullName evidence="1">Uncharacterized protein</fullName>
    </submittedName>
</protein>
<sequence>MSTFRARRAIPSVLNTPTAIRINESTNITNSDAERALTEFIDASDAIAAGLEQSSKNTGLSKNNDSSAVLSQLKRIQRNL</sequence>
<dbReference type="HOGENOM" id="CLU_2596777_0_0_1"/>
<reference evidence="1 2" key="1">
    <citation type="journal article" date="2011" name="Proc. Natl. Acad. Sci. U.S.A.">
        <title>Comparative genomics of xylose-fermenting fungi for enhanced biofuel production.</title>
        <authorList>
            <person name="Wohlbach D.J."/>
            <person name="Kuo A."/>
            <person name="Sato T.K."/>
            <person name="Potts K.M."/>
            <person name="Salamov A.A."/>
            <person name="LaButti K.M."/>
            <person name="Sun H."/>
            <person name="Clum A."/>
            <person name="Pangilinan J.L."/>
            <person name="Lindquist E.A."/>
            <person name="Lucas S."/>
            <person name="Lapidus A."/>
            <person name="Jin M."/>
            <person name="Gunawan C."/>
            <person name="Balan V."/>
            <person name="Dale B.E."/>
            <person name="Jeffries T.W."/>
            <person name="Zinkel R."/>
            <person name="Barry K.W."/>
            <person name="Grigoriev I.V."/>
            <person name="Gasch A.P."/>
        </authorList>
    </citation>
    <scope>NUCLEOTIDE SEQUENCE [LARGE SCALE GENOMIC DNA]</scope>
    <source>
        <strain evidence="2">NRRL Y-27907 / 11-Y1</strain>
    </source>
</reference>
<gene>
    <name evidence="1" type="ORF">SPAPADRAFT_61030</name>
</gene>
<feature type="non-terminal residue" evidence="1">
    <location>
        <position position="80"/>
    </location>
</feature>